<dbReference type="RefSeq" id="WP_284324888.1">
    <property type="nucleotide sequence ID" value="NZ_BSPP01000005.1"/>
</dbReference>
<keyword evidence="2" id="KW-1185">Reference proteome</keyword>
<evidence type="ECO:0000313" key="1">
    <source>
        <dbReference type="EMBL" id="GLS86671.1"/>
    </source>
</evidence>
<dbReference type="EMBL" id="BSPP01000005">
    <property type="protein sequence ID" value="GLS86671.1"/>
    <property type="molecule type" value="Genomic_DNA"/>
</dbReference>
<gene>
    <name evidence="1" type="ORF">GCM10010873_16450</name>
</gene>
<evidence type="ECO:0000313" key="2">
    <source>
        <dbReference type="Proteomes" id="UP001157355"/>
    </source>
</evidence>
<sequence>MAGVTFTVELNTLAARERISDLVDRMENPTPFYKAVGEHLVNSTKSNFDHETAPDGTPWQPLRPSTLQRRIKLGQTSSKILTVSKRLKASIIYQVESDGVRIGSPVEYAGVHQLGAAQGAFGAFRGKDKLGRDHFHHLPWGNIPARPYIGVSAADDAEIIELAEAWLGEE</sequence>
<reference evidence="1 2" key="1">
    <citation type="journal article" date="2014" name="Int. J. Syst. Evol. Microbiol.">
        <title>Complete genome sequence of Corynebacterium casei LMG S-19264T (=DSM 44701T), isolated from a smear-ripened cheese.</title>
        <authorList>
            <consortium name="US DOE Joint Genome Institute (JGI-PGF)"/>
            <person name="Walter F."/>
            <person name="Albersmeier A."/>
            <person name="Kalinowski J."/>
            <person name="Ruckert C."/>
        </authorList>
    </citation>
    <scope>NUCLEOTIDE SEQUENCE [LARGE SCALE GENOMIC DNA]</scope>
    <source>
        <strain evidence="1 2">NBRC 111766</strain>
    </source>
</reference>
<comment type="caution">
    <text evidence="1">The sequence shown here is derived from an EMBL/GenBank/DDBJ whole genome shotgun (WGS) entry which is preliminary data.</text>
</comment>
<dbReference type="AlphaFoldDB" id="A0AA37U0S1"/>
<dbReference type="Proteomes" id="UP001157355">
    <property type="component" value="Unassembled WGS sequence"/>
</dbReference>
<organism evidence="1 2">
    <name type="scientific">Cypionkella aquatica</name>
    <dbReference type="NCBI Taxonomy" id="1756042"/>
    <lineage>
        <taxon>Bacteria</taxon>
        <taxon>Pseudomonadati</taxon>
        <taxon>Pseudomonadota</taxon>
        <taxon>Alphaproteobacteria</taxon>
        <taxon>Rhodobacterales</taxon>
        <taxon>Paracoccaceae</taxon>
        <taxon>Cypionkella</taxon>
    </lineage>
</organism>
<dbReference type="InterPro" id="IPR006522">
    <property type="entry name" value="Phage_virion_morphogenesis"/>
</dbReference>
<dbReference type="NCBIfam" id="TIGR01635">
    <property type="entry name" value="tail_comp_S"/>
    <property type="match status" value="1"/>
</dbReference>
<accession>A0AA37U0S1</accession>
<dbReference type="Pfam" id="PF05069">
    <property type="entry name" value="Phage_tail_S"/>
    <property type="match status" value="1"/>
</dbReference>
<name>A0AA37U0S1_9RHOB</name>
<protein>
    <submittedName>
        <fullName evidence="1">Virion morphogenesis protein</fullName>
    </submittedName>
</protein>
<proteinExistence type="predicted"/>